<dbReference type="Proteomes" id="UP001234989">
    <property type="component" value="Chromosome 1"/>
</dbReference>
<reference evidence="1" key="1">
    <citation type="submission" date="2023-08" db="EMBL/GenBank/DDBJ databases">
        <title>A de novo genome assembly of Solanum verrucosum Schlechtendal, a Mexican diploid species geographically isolated from the other diploid A-genome species in potato relatives.</title>
        <authorList>
            <person name="Hosaka K."/>
        </authorList>
    </citation>
    <scope>NUCLEOTIDE SEQUENCE</scope>
    <source>
        <tissue evidence="1">Young leaves</tissue>
    </source>
</reference>
<organism evidence="1 2">
    <name type="scientific">Solanum verrucosum</name>
    <dbReference type="NCBI Taxonomy" id="315347"/>
    <lineage>
        <taxon>Eukaryota</taxon>
        <taxon>Viridiplantae</taxon>
        <taxon>Streptophyta</taxon>
        <taxon>Embryophyta</taxon>
        <taxon>Tracheophyta</taxon>
        <taxon>Spermatophyta</taxon>
        <taxon>Magnoliopsida</taxon>
        <taxon>eudicotyledons</taxon>
        <taxon>Gunneridae</taxon>
        <taxon>Pentapetalae</taxon>
        <taxon>asterids</taxon>
        <taxon>lamiids</taxon>
        <taxon>Solanales</taxon>
        <taxon>Solanaceae</taxon>
        <taxon>Solanoideae</taxon>
        <taxon>Solaneae</taxon>
        <taxon>Solanum</taxon>
    </lineage>
</organism>
<dbReference type="EMBL" id="CP133612">
    <property type="protein sequence ID" value="WMV09039.1"/>
    <property type="molecule type" value="Genomic_DNA"/>
</dbReference>
<name>A0AAF0T8R8_SOLVR</name>
<keyword evidence="2" id="KW-1185">Reference proteome</keyword>
<sequence length="59" mass="6616">MISSQVQGLGPLQSILVQCHMLYNWKSCLRQKVGGVAVYYTNQKRQGRGFTPLSKEVST</sequence>
<gene>
    <name evidence="1" type="ORF">MTR67_002424</name>
</gene>
<evidence type="ECO:0000313" key="2">
    <source>
        <dbReference type="Proteomes" id="UP001234989"/>
    </source>
</evidence>
<protein>
    <submittedName>
        <fullName evidence="1">Uncharacterized protein</fullName>
    </submittedName>
</protein>
<evidence type="ECO:0000313" key="1">
    <source>
        <dbReference type="EMBL" id="WMV09039.1"/>
    </source>
</evidence>
<proteinExistence type="predicted"/>
<accession>A0AAF0T8R8</accession>
<dbReference type="AlphaFoldDB" id="A0AAF0T8R8"/>